<evidence type="ECO:0000256" key="10">
    <source>
        <dbReference type="PIRSR" id="PIRSR500134-3"/>
    </source>
</evidence>
<dbReference type="UniPathway" id="UPA00038">
    <property type="reaction ID" value="UER00491"/>
</dbReference>
<evidence type="ECO:0000313" key="13">
    <source>
        <dbReference type="Proteomes" id="UP000503336"/>
    </source>
</evidence>
<dbReference type="PIRSF" id="PIRSF000124">
    <property type="entry name" value="UDPglc_GDPman_dh"/>
    <property type="match status" value="1"/>
</dbReference>
<feature type="binding site" evidence="10">
    <location>
        <position position="30"/>
    </location>
    <ligand>
        <name>NAD(+)</name>
        <dbReference type="ChEBI" id="CHEBI:57540"/>
    </ligand>
</feature>
<dbReference type="PIRSF" id="PIRSF500134">
    <property type="entry name" value="UDPglc_DH_bac"/>
    <property type="match status" value="1"/>
</dbReference>
<proteinExistence type="inferred from homology"/>
<feature type="binding site" evidence="10">
    <location>
        <position position="272"/>
    </location>
    <ligand>
        <name>NAD(+)</name>
        <dbReference type="ChEBI" id="CHEBI:57540"/>
    </ligand>
</feature>
<dbReference type="EC" id="1.1.1.22" evidence="3 7"/>
<evidence type="ECO:0000256" key="1">
    <source>
        <dbReference type="ARBA" id="ARBA00004701"/>
    </source>
</evidence>
<dbReference type="PANTHER" id="PTHR43750">
    <property type="entry name" value="UDP-GLUCOSE 6-DEHYDROGENASE TUAD"/>
    <property type="match status" value="1"/>
</dbReference>
<evidence type="ECO:0000256" key="4">
    <source>
        <dbReference type="ARBA" id="ARBA00023002"/>
    </source>
</evidence>
<dbReference type="Pfam" id="PF00984">
    <property type="entry name" value="UDPG_MGDP_dh"/>
    <property type="match status" value="1"/>
</dbReference>
<feature type="domain" description="UDP-glucose/GDP-mannose dehydrogenase C-terminal" evidence="11">
    <location>
        <begin position="320"/>
        <end position="409"/>
    </location>
</feature>
<dbReference type="AlphaFoldDB" id="A0A7M3T740"/>
<comment type="pathway">
    <text evidence="1">Nucleotide-sugar biosynthesis; UDP-alpha-D-glucuronate biosynthesis; UDP-alpha-D-glucuronate from UDP-alpha-D-glucose: step 1/1.</text>
</comment>
<evidence type="ECO:0000256" key="6">
    <source>
        <dbReference type="ARBA" id="ARBA00047473"/>
    </source>
</evidence>
<evidence type="ECO:0000256" key="9">
    <source>
        <dbReference type="PIRSR" id="PIRSR500134-2"/>
    </source>
</evidence>
<feature type="binding site" evidence="10">
    <location>
        <position position="162"/>
    </location>
    <ligand>
        <name>NAD(+)</name>
        <dbReference type="ChEBI" id="CHEBI:57540"/>
    </ligand>
</feature>
<keyword evidence="5 7" id="KW-0520">NAD</keyword>
<accession>A0A7M3T740</accession>
<dbReference type="EMBL" id="CP049056">
    <property type="protein sequence ID" value="QIE57821.1"/>
    <property type="molecule type" value="Genomic_DNA"/>
</dbReference>
<gene>
    <name evidence="12" type="ORF">G5B40_09200</name>
</gene>
<dbReference type="SMART" id="SM00984">
    <property type="entry name" value="UDPG_MGDP_dh_C"/>
    <property type="match status" value="1"/>
</dbReference>
<dbReference type="PANTHER" id="PTHR43750:SF1">
    <property type="entry name" value="GDP-MANNOSE 6-DEHYDROGENASE"/>
    <property type="match status" value="1"/>
</dbReference>
<dbReference type="InterPro" id="IPR036220">
    <property type="entry name" value="UDP-Glc/GDP-Man_DH_C_sf"/>
</dbReference>
<dbReference type="GO" id="GO:0051287">
    <property type="term" value="F:NAD binding"/>
    <property type="evidence" value="ECO:0007669"/>
    <property type="project" value="InterPro"/>
</dbReference>
<dbReference type="Gene3D" id="1.20.5.170">
    <property type="match status" value="1"/>
</dbReference>
<feature type="binding site" evidence="10">
    <location>
        <position position="125"/>
    </location>
    <ligand>
        <name>NAD(+)</name>
        <dbReference type="ChEBI" id="CHEBI:57540"/>
    </ligand>
</feature>
<evidence type="ECO:0000259" key="11">
    <source>
        <dbReference type="SMART" id="SM00984"/>
    </source>
</evidence>
<dbReference type="GO" id="GO:0003979">
    <property type="term" value="F:UDP-glucose 6-dehydrogenase activity"/>
    <property type="evidence" value="ECO:0007669"/>
    <property type="project" value="UniProtKB-EC"/>
</dbReference>
<feature type="binding site" evidence="9">
    <location>
        <position position="211"/>
    </location>
    <ligand>
        <name>substrate</name>
    </ligand>
</feature>
<reference evidence="12 13" key="1">
    <citation type="submission" date="2020-02" db="EMBL/GenBank/DDBJ databases">
        <title>complete genome sequence of Rhodobacteraceae bacterium.</title>
        <authorList>
            <person name="Park J."/>
            <person name="Kim Y.-S."/>
            <person name="Kim K.-H."/>
        </authorList>
    </citation>
    <scope>NUCLEOTIDE SEQUENCE [LARGE SCALE GENOMIC DNA]</scope>
    <source>
        <strain evidence="12 13">RR4-56</strain>
    </source>
</reference>
<evidence type="ECO:0000256" key="3">
    <source>
        <dbReference type="ARBA" id="ARBA00012954"/>
    </source>
</evidence>
<comment type="similarity">
    <text evidence="2 7">Belongs to the UDP-glucose/GDP-mannose dehydrogenase family.</text>
</comment>
<dbReference type="GO" id="GO:0006065">
    <property type="term" value="P:UDP-glucuronate biosynthetic process"/>
    <property type="evidence" value="ECO:0007669"/>
    <property type="project" value="UniProtKB-UniPathway"/>
</dbReference>
<comment type="catalytic activity">
    <reaction evidence="6 7">
        <text>UDP-alpha-D-glucose + 2 NAD(+) + H2O = UDP-alpha-D-glucuronate + 2 NADH + 3 H(+)</text>
        <dbReference type="Rhea" id="RHEA:23596"/>
        <dbReference type="ChEBI" id="CHEBI:15377"/>
        <dbReference type="ChEBI" id="CHEBI:15378"/>
        <dbReference type="ChEBI" id="CHEBI:57540"/>
        <dbReference type="ChEBI" id="CHEBI:57945"/>
        <dbReference type="ChEBI" id="CHEBI:58052"/>
        <dbReference type="ChEBI" id="CHEBI:58885"/>
        <dbReference type="EC" id="1.1.1.22"/>
    </reaction>
</comment>
<dbReference type="InterPro" id="IPR028357">
    <property type="entry name" value="UDPglc_DH_bac"/>
</dbReference>
<dbReference type="InterPro" id="IPR001732">
    <property type="entry name" value="UDP-Glc/GDP-Man_DH_N"/>
</dbReference>
<dbReference type="Proteomes" id="UP000503336">
    <property type="component" value="Chromosome"/>
</dbReference>
<feature type="binding site" evidence="9">
    <location>
        <begin position="159"/>
        <end position="162"/>
    </location>
    <ligand>
        <name>substrate</name>
    </ligand>
</feature>
<dbReference type="NCBIfam" id="TIGR03026">
    <property type="entry name" value="NDP-sugDHase"/>
    <property type="match status" value="1"/>
</dbReference>
<sequence length="422" mass="45150">MEIVIFGLGYVGFTAACCIASEGNKVTGVDVSERKAASVNAGRAPIVEPEVQKMLTTALDAGLITARTSIGDSLDSAQLAIVCVGTPSAADGSHNMGYIADVTRQIAAAVNPDRAEPLSVVYRSTIRPGTMEELISPIFAAQLGPDWGRAVRLVYNPEFLREGSAVKDYFAPPKIVIGTKDGTPDPAMEALNANIDAQTFNVHFREAEFTKFVDNSWHAVKVAFANEIGRVCLNLGMSAAKVHEIFVSDTKLNISPYYTRPGGAFGGSCLPKDVRALQYIAADTGANTHLVDSLIRSNEAHKHRLFEYAAEGLAPGARVLLAGLAFKAGTDDLRESPNVDLARKLLAAGFQLEIFDPAIDADMLIGANLGYAYSQLPSLERLLVDKTHAESIRYDRVLAANATVNALDLGNASDRRDLGRLD</sequence>
<evidence type="ECO:0000256" key="2">
    <source>
        <dbReference type="ARBA" id="ARBA00006601"/>
    </source>
</evidence>
<dbReference type="Pfam" id="PF03720">
    <property type="entry name" value="UDPG_MGDP_dh_C"/>
    <property type="match status" value="1"/>
</dbReference>
<evidence type="ECO:0000256" key="8">
    <source>
        <dbReference type="PIRSR" id="PIRSR500134-1"/>
    </source>
</evidence>
<name>A0A7M3T740_9RHOB</name>
<protein>
    <recommendedName>
        <fullName evidence="3 7">UDP-glucose 6-dehydrogenase</fullName>
        <ecNumber evidence="3 7">1.1.1.22</ecNumber>
    </recommendedName>
</protein>
<feature type="binding site" evidence="10">
    <location>
        <position position="35"/>
    </location>
    <ligand>
        <name>NAD(+)</name>
        <dbReference type="ChEBI" id="CHEBI:57540"/>
    </ligand>
</feature>
<evidence type="ECO:0000256" key="7">
    <source>
        <dbReference type="PIRNR" id="PIRNR000124"/>
    </source>
</evidence>
<dbReference type="InterPro" id="IPR014026">
    <property type="entry name" value="UDP-Glc/GDP-Man_DH_dimer"/>
</dbReference>
<keyword evidence="4 7" id="KW-0560">Oxidoreductase</keyword>
<feature type="binding site" evidence="10">
    <location>
        <position position="86"/>
    </location>
    <ligand>
        <name>NAD(+)</name>
        <dbReference type="ChEBI" id="CHEBI:57540"/>
    </ligand>
</feature>
<dbReference type="SUPFAM" id="SSF51735">
    <property type="entry name" value="NAD(P)-binding Rossmann-fold domains"/>
    <property type="match status" value="1"/>
</dbReference>
<feature type="binding site" evidence="9">
    <location>
        <position position="327"/>
    </location>
    <ligand>
        <name>substrate</name>
    </ligand>
</feature>
<dbReference type="Pfam" id="PF03721">
    <property type="entry name" value="UDPG_MGDP_dh_N"/>
    <property type="match status" value="1"/>
</dbReference>
<dbReference type="InterPro" id="IPR036291">
    <property type="entry name" value="NAD(P)-bd_dom_sf"/>
</dbReference>
<feature type="binding site" evidence="10">
    <location>
        <position position="334"/>
    </location>
    <ligand>
        <name>NAD(+)</name>
        <dbReference type="ChEBI" id="CHEBI:57540"/>
    </ligand>
</feature>
<keyword evidence="13" id="KW-1185">Reference proteome</keyword>
<dbReference type="SUPFAM" id="SSF48179">
    <property type="entry name" value="6-phosphogluconate dehydrogenase C-terminal domain-like"/>
    <property type="match status" value="1"/>
</dbReference>
<feature type="binding site" evidence="9">
    <location>
        <position position="266"/>
    </location>
    <ligand>
        <name>substrate</name>
    </ligand>
</feature>
<dbReference type="InterPro" id="IPR014027">
    <property type="entry name" value="UDP-Glc/GDP-Man_DH_C"/>
</dbReference>
<feature type="binding site" evidence="9">
    <location>
        <begin position="258"/>
        <end position="262"/>
    </location>
    <ligand>
        <name>substrate</name>
    </ligand>
</feature>
<dbReference type="SUPFAM" id="SSF52413">
    <property type="entry name" value="UDP-glucose/GDP-mannose dehydrogenase C-terminal domain"/>
    <property type="match status" value="1"/>
</dbReference>
<dbReference type="InterPro" id="IPR008927">
    <property type="entry name" value="6-PGluconate_DH-like_C_sf"/>
</dbReference>
<evidence type="ECO:0000256" key="5">
    <source>
        <dbReference type="ARBA" id="ARBA00023027"/>
    </source>
</evidence>
<dbReference type="Gene3D" id="3.40.50.720">
    <property type="entry name" value="NAD(P)-binding Rossmann-like Domain"/>
    <property type="match status" value="2"/>
</dbReference>
<dbReference type="GO" id="GO:0000271">
    <property type="term" value="P:polysaccharide biosynthetic process"/>
    <property type="evidence" value="ECO:0007669"/>
    <property type="project" value="InterPro"/>
</dbReference>
<organism evidence="12 13">
    <name type="scientific">Pikeienuella piscinae</name>
    <dbReference type="NCBI Taxonomy" id="2748098"/>
    <lineage>
        <taxon>Bacteria</taxon>
        <taxon>Pseudomonadati</taxon>
        <taxon>Pseudomonadota</taxon>
        <taxon>Alphaproteobacteria</taxon>
        <taxon>Rhodobacterales</taxon>
        <taxon>Paracoccaceae</taxon>
        <taxon>Pikeienuella</taxon>
    </lineage>
</organism>
<dbReference type="InterPro" id="IPR017476">
    <property type="entry name" value="UDP-Glc/GDP-Man"/>
</dbReference>
<evidence type="ECO:0000313" key="12">
    <source>
        <dbReference type="EMBL" id="QIE57821.1"/>
    </source>
</evidence>
<feature type="active site" description="Nucleophile" evidence="8">
    <location>
        <position position="269"/>
    </location>
</feature>
<dbReference type="KEGG" id="hdh:G5B40_09200"/>